<evidence type="ECO:0000313" key="2">
    <source>
        <dbReference type="EMBL" id="AMJ80782.1"/>
    </source>
</evidence>
<feature type="chain" id="PRO_5041963030" description="LPP20 lipoprotein" evidence="1">
    <location>
        <begin position="20"/>
        <end position="328"/>
    </location>
</feature>
<dbReference type="AlphaFoldDB" id="A0AAC9AER1"/>
<keyword evidence="1" id="KW-0732">Signal</keyword>
<evidence type="ECO:0000256" key="1">
    <source>
        <dbReference type="SAM" id="SignalP"/>
    </source>
</evidence>
<feature type="signal peptide" evidence="1">
    <location>
        <begin position="1"/>
        <end position="19"/>
    </location>
</feature>
<dbReference type="Proteomes" id="UP000061468">
    <property type="component" value="Plasmid pAMEDUM8_300"/>
</dbReference>
<protein>
    <recommendedName>
        <fullName evidence="4">LPP20 lipoprotein</fullName>
    </recommendedName>
</protein>
<sequence>MVRFILFSIFLFIPFKSHANFGFGPCCSGYTCGIIPCDSSCAGKAFNSFGTKASQLLSSVNTSSKDLSLSEADVSASVAEMYSSLATSYQSNHESKITALDGVALKLELAQSGLSKSVSTFFEALVSEFVNALKSQSKLKAVHQNSNSFSEIGYPVFNELIIGTATDLKVALVDKQTFQFETSKKLNAFKNVTSKLHNSSKTKASLRKSIDSVSQDFDILSIIDDGQNIFANLQILEQAKPDKYSAHTNSYLVSIQIKNEAERSLSSYLNALSTAPLTEQTLIGNTFKLSKSGLERQLIATNQLSNTLFKSYLETLKIRKNEQVEEIK</sequence>
<geneLocation type="plasmid" evidence="2 3">
    <name>pAMEDUM8_300</name>
</geneLocation>
<gene>
    <name evidence="2" type="ORF">AV942_20575</name>
</gene>
<dbReference type="RefSeq" id="WP_015068596.1">
    <property type="nucleotide sequence ID" value="NZ_CAKMLI010000007.1"/>
</dbReference>
<reference evidence="2 3" key="1">
    <citation type="submission" date="2015-12" db="EMBL/GenBank/DDBJ databases">
        <title>Intraspecies pangenome expansion in the marine bacterium Alteromonas.</title>
        <authorList>
            <person name="Lopez-Perez M."/>
            <person name="Rodriguez-Valera F."/>
        </authorList>
    </citation>
    <scope>NUCLEOTIDE SEQUENCE [LARGE SCALE GENOMIC DNA]</scope>
    <source>
        <strain evidence="2 3">UM8</strain>
        <plasmid evidence="2 3">pAMEDUM8_300</plasmid>
    </source>
</reference>
<keyword evidence="2" id="KW-0614">Plasmid</keyword>
<accession>A0AAC9AER1</accession>
<proteinExistence type="predicted"/>
<dbReference type="EMBL" id="CP013929">
    <property type="protein sequence ID" value="AMJ80782.1"/>
    <property type="molecule type" value="Genomic_DNA"/>
</dbReference>
<organism evidence="2 3">
    <name type="scientific">Alteromonas mediterranea</name>
    <dbReference type="NCBI Taxonomy" id="314275"/>
    <lineage>
        <taxon>Bacteria</taxon>
        <taxon>Pseudomonadati</taxon>
        <taxon>Pseudomonadota</taxon>
        <taxon>Gammaproteobacteria</taxon>
        <taxon>Alteromonadales</taxon>
        <taxon>Alteromonadaceae</taxon>
        <taxon>Alteromonas/Salinimonas group</taxon>
        <taxon>Alteromonas</taxon>
    </lineage>
</organism>
<evidence type="ECO:0000313" key="3">
    <source>
        <dbReference type="Proteomes" id="UP000061468"/>
    </source>
</evidence>
<evidence type="ECO:0008006" key="4">
    <source>
        <dbReference type="Google" id="ProtNLM"/>
    </source>
</evidence>
<name>A0AAC9AER1_9ALTE</name>